<evidence type="ECO:0000256" key="1">
    <source>
        <dbReference type="SAM" id="SignalP"/>
    </source>
</evidence>
<feature type="chain" id="PRO_5046132249" description="Trimeric autotransporter adhesin YadA-like head domain-containing protein" evidence="1">
    <location>
        <begin position="24"/>
        <end position="711"/>
    </location>
</feature>
<gene>
    <name evidence="2" type="ORF">MTX78_03685</name>
</gene>
<proteinExistence type="predicted"/>
<keyword evidence="3" id="KW-1185">Reference proteome</keyword>
<organism evidence="2 3">
    <name type="scientific">Hymenobacter tibetensis</name>
    <dbReference type="NCBI Taxonomy" id="497967"/>
    <lineage>
        <taxon>Bacteria</taxon>
        <taxon>Pseudomonadati</taxon>
        <taxon>Bacteroidota</taxon>
        <taxon>Cytophagia</taxon>
        <taxon>Cytophagales</taxon>
        <taxon>Hymenobacteraceae</taxon>
        <taxon>Hymenobacter</taxon>
    </lineage>
</organism>
<dbReference type="EMBL" id="CP094669">
    <property type="protein sequence ID" value="UOG75701.1"/>
    <property type="molecule type" value="Genomic_DNA"/>
</dbReference>
<name>A0ABY4D3I3_9BACT</name>
<dbReference type="Proteomes" id="UP000831113">
    <property type="component" value="Chromosome"/>
</dbReference>
<sequence length="711" mass="71778">MKHLVLVGGLLALLVGFIPPVQAQVGVGTTTPDASAALHISATNKGVLFPQVSLASLTDAAAVPSPAPSLLVYNTNAALSGGVGFYYNAGTTAAPAWTKLTTGATPTGAGWNLTGNPATDPARNFLGTTDSQPLVLRTQGIEQARLGVNGAWWLGYPVGTFPFVVSGNVLVGYQAGGALTPTAGTINTAARGVANIFLGVRAGATTTIGSGNTFIGNSAGEDNVSGTDNIFIGGGAGGNNTSGGTNIMIGSSAGRDNQTGSNNYFVGFFAGLKNTASNNFFVGFRTGLNNYTGTNNHFEGYEAGTDNTASNNQFVGYQAGTVNTTGTANTFEGNQTGFFNTTGSRNAYLGFKAGYRLAGSDNTALGNAAGSGATSPGGTELAIDQVTLIGSQAGQNNTADRLLAIGYQAGQSNTGDTNQFMGYQAGRSNTSGTNNYASGYGAGVNLTTGDNNALVGIRAATNVSNGSNNTTLGYNAGQTVANGSNNTLLGYQTDVSSSTLSYATALGSGAEASTSNTMALGGNTTTNRVRVGIGTGAPNTRLSITPGLTEAKITLYDANPTNHYGFGVSAFQLNYHVGATTDHHVFYAGGKNGDGAELLRITGTGEVNRPSTAAANLLPVAYGRVVNTTVNTFPAVLAGINTINGEVDMQFIGAPLANADLSNATIIVTCITAGRVAVARGTSSGHIIVNVTNPSSNAGAPGDFQFVVYRP</sequence>
<reference evidence="2 3" key="1">
    <citation type="submission" date="2022-03" db="EMBL/GenBank/DDBJ databases">
        <title>Hymenobactersp. isolated from the air.</title>
        <authorList>
            <person name="Won M."/>
            <person name="Kwon S.-W."/>
        </authorList>
    </citation>
    <scope>NUCLEOTIDE SEQUENCE [LARGE SCALE GENOMIC DNA]</scope>
    <source>
        <strain evidence="2 3">KACC 21982</strain>
    </source>
</reference>
<accession>A0ABY4D3I3</accession>
<evidence type="ECO:0008006" key="4">
    <source>
        <dbReference type="Google" id="ProtNLM"/>
    </source>
</evidence>
<dbReference type="RefSeq" id="WP_243800015.1">
    <property type="nucleotide sequence ID" value="NZ_CP094669.1"/>
</dbReference>
<feature type="signal peptide" evidence="1">
    <location>
        <begin position="1"/>
        <end position="23"/>
    </location>
</feature>
<evidence type="ECO:0000313" key="2">
    <source>
        <dbReference type="EMBL" id="UOG75701.1"/>
    </source>
</evidence>
<keyword evidence="1" id="KW-0732">Signal</keyword>
<protein>
    <recommendedName>
        <fullName evidence="4">Trimeric autotransporter adhesin YadA-like head domain-containing protein</fullName>
    </recommendedName>
</protein>
<evidence type="ECO:0000313" key="3">
    <source>
        <dbReference type="Proteomes" id="UP000831113"/>
    </source>
</evidence>